<reference evidence="1 2" key="1">
    <citation type="submission" date="2013-05" db="EMBL/GenBank/DDBJ databases">
        <title>Genome assembly of Chondromyces apiculatus DSM 436.</title>
        <authorList>
            <person name="Sharma G."/>
            <person name="Khatri I."/>
            <person name="Kaur C."/>
            <person name="Mayilraj S."/>
            <person name="Subramanian S."/>
        </authorList>
    </citation>
    <scope>NUCLEOTIDE SEQUENCE [LARGE SCALE GENOMIC DNA]</scope>
    <source>
        <strain evidence="1 2">DSM 436</strain>
    </source>
</reference>
<evidence type="ECO:0000313" key="2">
    <source>
        <dbReference type="Proteomes" id="UP000019678"/>
    </source>
</evidence>
<protein>
    <submittedName>
        <fullName evidence="1">Uncharacterized protein</fullName>
    </submittedName>
</protein>
<organism evidence="1 2">
    <name type="scientific">Chondromyces apiculatus DSM 436</name>
    <dbReference type="NCBI Taxonomy" id="1192034"/>
    <lineage>
        <taxon>Bacteria</taxon>
        <taxon>Pseudomonadati</taxon>
        <taxon>Myxococcota</taxon>
        <taxon>Polyangia</taxon>
        <taxon>Polyangiales</taxon>
        <taxon>Polyangiaceae</taxon>
        <taxon>Chondromyces</taxon>
    </lineage>
</organism>
<comment type="caution">
    <text evidence="1">The sequence shown here is derived from an EMBL/GenBank/DDBJ whole genome shotgun (WGS) entry which is preliminary data.</text>
</comment>
<dbReference type="Proteomes" id="UP000019678">
    <property type="component" value="Unassembled WGS sequence"/>
</dbReference>
<sequence length="332" mass="35673">MPAPEVPSASFASRFDRQASLRAGLLLALAASPLATGCLPGDTRPVPESFYVTAEPSQAVTEGFTTGDGWSITFDRLVAGVGNIDFDWEDESCLTYAEARYDRLFDFTVAGREKIGTAYGMGTCRVEFQLRSPSIDTLLGPGVSQDDVTRMRTPGSDFFATDEDVSVEVTGSATRDGVTKRFDWQFRKSYEMTDCEAEGGGFMTTVELTEAAESEMRLEVRGEELFRVADSPDADFHFQPLADADTVGNGDGTVTLEELAGADRIGEGVLGEGETPEEGTVGGVTEDPGGGILPPTNPATNTLVGLVYETLLPRVLRPMDALSCDVEDRSRR</sequence>
<proteinExistence type="predicted"/>
<dbReference type="AlphaFoldDB" id="A0A017T354"/>
<dbReference type="OrthoDB" id="5505005at2"/>
<dbReference type="RefSeq" id="WP_044245514.1">
    <property type="nucleotide sequence ID" value="NZ_ASRX01000043.1"/>
</dbReference>
<dbReference type="STRING" id="1192034.CAP_5269"/>
<gene>
    <name evidence="1" type="ORF">CAP_5269</name>
</gene>
<evidence type="ECO:0000313" key="1">
    <source>
        <dbReference type="EMBL" id="EYF03658.1"/>
    </source>
</evidence>
<keyword evidence="2" id="KW-1185">Reference proteome</keyword>
<name>A0A017T354_9BACT</name>
<dbReference type="EMBL" id="ASRX01000043">
    <property type="protein sequence ID" value="EYF03658.1"/>
    <property type="molecule type" value="Genomic_DNA"/>
</dbReference>
<accession>A0A017T354</accession>